<name>A0A914Y6Q0_9BILA</name>
<evidence type="ECO:0000313" key="1">
    <source>
        <dbReference type="Proteomes" id="UP000887577"/>
    </source>
</evidence>
<sequence>MYKIAILAVALGYLIHYQMPKEWEKLKFEIIELKAPPAHTGPLQKNDALENAEILFKNDMIGPESIIQFM</sequence>
<evidence type="ECO:0000313" key="2">
    <source>
        <dbReference type="WBParaSite" id="PSU_v2.g14433.t1"/>
    </source>
</evidence>
<keyword evidence="1" id="KW-1185">Reference proteome</keyword>
<dbReference type="Proteomes" id="UP000887577">
    <property type="component" value="Unplaced"/>
</dbReference>
<organism evidence="1 2">
    <name type="scientific">Panagrolaimus superbus</name>
    <dbReference type="NCBI Taxonomy" id="310955"/>
    <lineage>
        <taxon>Eukaryota</taxon>
        <taxon>Metazoa</taxon>
        <taxon>Ecdysozoa</taxon>
        <taxon>Nematoda</taxon>
        <taxon>Chromadorea</taxon>
        <taxon>Rhabditida</taxon>
        <taxon>Tylenchina</taxon>
        <taxon>Panagrolaimomorpha</taxon>
        <taxon>Panagrolaimoidea</taxon>
        <taxon>Panagrolaimidae</taxon>
        <taxon>Panagrolaimus</taxon>
    </lineage>
</organism>
<proteinExistence type="predicted"/>
<protein>
    <submittedName>
        <fullName evidence="2">Uncharacterized protein</fullName>
    </submittedName>
</protein>
<dbReference type="AlphaFoldDB" id="A0A914Y6Q0"/>
<reference evidence="2" key="1">
    <citation type="submission" date="2022-11" db="UniProtKB">
        <authorList>
            <consortium name="WormBaseParasite"/>
        </authorList>
    </citation>
    <scope>IDENTIFICATION</scope>
</reference>
<dbReference type="WBParaSite" id="PSU_v2.g14433.t1">
    <property type="protein sequence ID" value="PSU_v2.g14433.t1"/>
    <property type="gene ID" value="PSU_v2.g14433"/>
</dbReference>
<dbReference type="Pfam" id="PF20067">
    <property type="entry name" value="SSL_N"/>
    <property type="match status" value="1"/>
</dbReference>
<accession>A0A914Y6Q0</accession>